<dbReference type="STRING" id="29367.CLPUN_31960"/>
<sequence length="46" mass="5244">MANKRKNTKKQMASLGLKKTPNGDYAYIDPEDKTGSYKPVRNKNDK</sequence>
<evidence type="ECO:0000256" key="1">
    <source>
        <dbReference type="SAM" id="MobiDB-lite"/>
    </source>
</evidence>
<reference evidence="2 3" key="1">
    <citation type="submission" date="2016-05" db="EMBL/GenBank/DDBJ databases">
        <title>Microbial solvent formation.</title>
        <authorList>
            <person name="Poehlein A."/>
            <person name="Montoya Solano J.D."/>
            <person name="Flitsch S."/>
            <person name="Krabben P."/>
            <person name="Duerre P."/>
            <person name="Daniel R."/>
        </authorList>
    </citation>
    <scope>NUCLEOTIDE SEQUENCE [LARGE SCALE GENOMIC DNA]</scope>
    <source>
        <strain evidence="2 3">DSM 2619</strain>
    </source>
</reference>
<accession>A0A1S8TDQ5</accession>
<dbReference type="AlphaFoldDB" id="A0A1S8TDQ5"/>
<dbReference type="EMBL" id="LZZM01000184">
    <property type="protein sequence ID" value="OOM75525.1"/>
    <property type="molecule type" value="Genomic_DNA"/>
</dbReference>
<name>A0A1S8TDQ5_9CLOT</name>
<feature type="region of interest" description="Disordered" evidence="1">
    <location>
        <begin position="1"/>
        <end position="46"/>
    </location>
</feature>
<dbReference type="RefSeq" id="WP_198944355.1">
    <property type="nucleotide sequence ID" value="NZ_LZZM01000184.1"/>
</dbReference>
<protein>
    <submittedName>
        <fullName evidence="2">Uncharacterized protein</fullName>
    </submittedName>
</protein>
<proteinExistence type="predicted"/>
<keyword evidence="3" id="KW-1185">Reference proteome</keyword>
<comment type="caution">
    <text evidence="2">The sequence shown here is derived from an EMBL/GenBank/DDBJ whole genome shotgun (WGS) entry which is preliminary data.</text>
</comment>
<gene>
    <name evidence="2" type="ORF">CLPUN_31960</name>
</gene>
<organism evidence="2 3">
    <name type="scientific">Clostridium puniceum</name>
    <dbReference type="NCBI Taxonomy" id="29367"/>
    <lineage>
        <taxon>Bacteria</taxon>
        <taxon>Bacillati</taxon>
        <taxon>Bacillota</taxon>
        <taxon>Clostridia</taxon>
        <taxon>Eubacteriales</taxon>
        <taxon>Clostridiaceae</taxon>
        <taxon>Clostridium</taxon>
    </lineage>
</organism>
<evidence type="ECO:0000313" key="2">
    <source>
        <dbReference type="EMBL" id="OOM75525.1"/>
    </source>
</evidence>
<evidence type="ECO:0000313" key="3">
    <source>
        <dbReference type="Proteomes" id="UP000190890"/>
    </source>
</evidence>
<dbReference type="Proteomes" id="UP000190890">
    <property type="component" value="Unassembled WGS sequence"/>
</dbReference>